<evidence type="ECO:0000313" key="2">
    <source>
        <dbReference type="Proteomes" id="UP001231649"/>
    </source>
</evidence>
<dbReference type="EMBL" id="CM056785">
    <property type="protein sequence ID" value="KAJ8728242.1"/>
    <property type="molecule type" value="Genomic_DNA"/>
</dbReference>
<comment type="caution">
    <text evidence="1">The sequence shown here is derived from an EMBL/GenBank/DDBJ whole genome shotgun (WGS) entry which is preliminary data.</text>
</comment>
<sequence>MKIISCGFLILINFLKCTNCISNKIVLHTLGIDWSAILKEFAAVIDLLSGPKLPYNEDADLNITQLITKYGYPVDEHRVETDDGYILTIFRIESKGPSVLLMHGLLMSADDWVTAGPDDSLAYMLASAGYDVWMGNARGNKHSRQHVSMLPDTEQFWNFSYDQIGRFDLPAMIDYVLNTTKKENIAYIGHSQGTTAFFVMCSEKPDYNNKITIMIALAPLAWSSHMKSPLARMVAPFNYYDMAFVKIFKIYEILPNPIKKFYSNTPPCEIGNGIVCTTILFCFNGFDFEQINSKNLPVIFGHMPSGASIHQFTHYLQTMMSRSFKRYDYGEDMNKEVYGCRKSPKYAVENITAAVALFYSDNDWFSDVEDVSILRNKLPNVVDYYRVPFKKFNHIDYLWAKDSKHLVYGRILELLKFKHI</sequence>
<dbReference type="Proteomes" id="UP001231649">
    <property type="component" value="Chromosome 9"/>
</dbReference>
<organism evidence="1 2">
    <name type="scientific">Mythimna loreyi</name>
    <dbReference type="NCBI Taxonomy" id="667449"/>
    <lineage>
        <taxon>Eukaryota</taxon>
        <taxon>Metazoa</taxon>
        <taxon>Ecdysozoa</taxon>
        <taxon>Arthropoda</taxon>
        <taxon>Hexapoda</taxon>
        <taxon>Insecta</taxon>
        <taxon>Pterygota</taxon>
        <taxon>Neoptera</taxon>
        <taxon>Endopterygota</taxon>
        <taxon>Lepidoptera</taxon>
        <taxon>Glossata</taxon>
        <taxon>Ditrysia</taxon>
        <taxon>Noctuoidea</taxon>
        <taxon>Noctuidae</taxon>
        <taxon>Noctuinae</taxon>
        <taxon>Hadenini</taxon>
        <taxon>Mythimna</taxon>
    </lineage>
</organism>
<keyword evidence="2" id="KW-1185">Reference proteome</keyword>
<protein>
    <submittedName>
        <fullName evidence="1">Uncharacterized protein</fullName>
    </submittedName>
</protein>
<gene>
    <name evidence="1" type="ORF">PYW08_016627</name>
</gene>
<evidence type="ECO:0000313" key="1">
    <source>
        <dbReference type="EMBL" id="KAJ8728242.1"/>
    </source>
</evidence>
<accession>A0ACC2QYQ4</accession>
<reference evidence="1" key="1">
    <citation type="submission" date="2023-03" db="EMBL/GenBank/DDBJ databases">
        <title>Chromosome-level genomes of two armyworms, Mythimna separata and Mythimna loreyi, provide insights into the biosynthesis and reception of sex pheromones.</title>
        <authorList>
            <person name="Zhao H."/>
        </authorList>
    </citation>
    <scope>NUCLEOTIDE SEQUENCE</scope>
    <source>
        <strain evidence="1">BeijingLab</strain>
    </source>
</reference>
<proteinExistence type="predicted"/>
<name>A0ACC2QYQ4_9NEOP</name>